<comment type="catalytic activity">
    <reaction evidence="9">
        <text>L-seryl-[protein] + ATP = O-phospho-L-seryl-[protein] + ADP + H(+)</text>
        <dbReference type="Rhea" id="RHEA:17989"/>
        <dbReference type="Rhea" id="RHEA-COMP:9863"/>
        <dbReference type="Rhea" id="RHEA-COMP:11604"/>
        <dbReference type="ChEBI" id="CHEBI:15378"/>
        <dbReference type="ChEBI" id="CHEBI:29999"/>
        <dbReference type="ChEBI" id="CHEBI:30616"/>
        <dbReference type="ChEBI" id="CHEBI:83421"/>
        <dbReference type="ChEBI" id="CHEBI:456216"/>
        <dbReference type="EC" id="2.7.11.1"/>
    </reaction>
</comment>
<dbReference type="SUPFAM" id="SSF56112">
    <property type="entry name" value="Protein kinase-like (PK-like)"/>
    <property type="match status" value="1"/>
</dbReference>
<keyword evidence="4" id="KW-0808">Transferase</keyword>
<dbReference type="EC" id="2.7.11.1" evidence="2"/>
<evidence type="ECO:0000256" key="10">
    <source>
        <dbReference type="PROSITE-ProRule" id="PRU10141"/>
    </source>
</evidence>
<dbReference type="InterPro" id="IPR017441">
    <property type="entry name" value="Protein_kinase_ATP_BS"/>
</dbReference>
<sequence>MALDLRIGNKYRIGRKIGSGSFGDIYLGTNIVSGEEVAIKLESTRAKHPQLEYEYRVYRILSGGVGIPFVRWFGIECDYNAMVMDLLGPSLEDLFNFCSRKFTLKTVLLLADQLISRIEFIHSKSFLHRDIKPDNFLMGIGKRGNQVNVIDFGLAKKYRDHKTHLHIPYRENKNLTGTARYASINTHLGIEQSRRDDLESLGYVLVYLCRGSLPWQGLKAATKKQKYEKIMEKKISTPTEALCRGFPQEFAIYLNYTRSLRFDDKPDYAYLRKLFRDLFCRQNYEFDYMFDWTSKRKNQQDQQNQQQLQHQLAASAQVTSPPERSSFKNYRNQSFNDKGEVKSTAPVINDMPTPTAQYIPRPN</sequence>
<dbReference type="CDD" id="cd14125">
    <property type="entry name" value="STKc_CK1_delta_epsilon"/>
    <property type="match status" value="1"/>
</dbReference>
<feature type="compositionally biased region" description="Polar residues" evidence="12">
    <location>
        <begin position="318"/>
        <end position="336"/>
    </location>
</feature>
<evidence type="ECO:0000259" key="13">
    <source>
        <dbReference type="PROSITE" id="PS50011"/>
    </source>
</evidence>
<evidence type="ECO:0000256" key="1">
    <source>
        <dbReference type="ARBA" id="ARBA00005926"/>
    </source>
</evidence>
<evidence type="ECO:0000256" key="7">
    <source>
        <dbReference type="ARBA" id="ARBA00022840"/>
    </source>
</evidence>
<evidence type="ECO:0000256" key="8">
    <source>
        <dbReference type="ARBA" id="ARBA00047899"/>
    </source>
</evidence>
<dbReference type="InterPro" id="IPR008271">
    <property type="entry name" value="Ser/Thr_kinase_AS"/>
</dbReference>
<proteinExistence type="inferred from homology"/>
<evidence type="ECO:0000256" key="6">
    <source>
        <dbReference type="ARBA" id="ARBA00022777"/>
    </source>
</evidence>
<evidence type="ECO:0000256" key="4">
    <source>
        <dbReference type="ARBA" id="ARBA00022679"/>
    </source>
</evidence>
<protein>
    <recommendedName>
        <fullName evidence="2">non-specific serine/threonine protein kinase</fullName>
        <ecNumber evidence="2">2.7.11.1</ecNumber>
    </recommendedName>
</protein>
<keyword evidence="5 10" id="KW-0547">Nucleotide-binding</keyword>
<gene>
    <name evidence="14" type="primary">hhp1</name>
    <name evidence="14" type="ORF">SOMG_03165</name>
</gene>
<dbReference type="GO" id="GO:0005524">
    <property type="term" value="F:ATP binding"/>
    <property type="evidence" value="ECO:0007669"/>
    <property type="project" value="UniProtKB-UniRule"/>
</dbReference>
<dbReference type="KEGG" id="som:SOMG_03165"/>
<dbReference type="InterPro" id="IPR000719">
    <property type="entry name" value="Prot_kinase_dom"/>
</dbReference>
<dbReference type="SMART" id="SM00220">
    <property type="entry name" value="S_TKc"/>
    <property type="match status" value="1"/>
</dbReference>
<feature type="compositionally biased region" description="Low complexity" evidence="12">
    <location>
        <begin position="300"/>
        <end position="317"/>
    </location>
</feature>
<dbReference type="Proteomes" id="UP001212411">
    <property type="component" value="Chromosome 2"/>
</dbReference>
<evidence type="ECO:0000256" key="11">
    <source>
        <dbReference type="RuleBase" id="RU000304"/>
    </source>
</evidence>
<dbReference type="AlphaFoldDB" id="A0AAE9WFS5"/>
<dbReference type="FunFam" id="3.30.200.20:FF:000538">
    <property type="entry name" value="Putative Casein kinase I"/>
    <property type="match status" value="1"/>
</dbReference>
<dbReference type="FunFam" id="1.10.510.10:FF:000159">
    <property type="entry name" value="Casein kinase I hhp1"/>
    <property type="match status" value="1"/>
</dbReference>
<accession>A0AAE9WFS5</accession>
<dbReference type="PANTHER" id="PTHR11909">
    <property type="entry name" value="CASEIN KINASE-RELATED"/>
    <property type="match status" value="1"/>
</dbReference>
<dbReference type="RefSeq" id="XP_056038655.1">
    <property type="nucleotide sequence ID" value="XM_056181956.1"/>
</dbReference>
<comment type="similarity">
    <text evidence="1">Belongs to the protein kinase superfamily. CK1 Ser/Thr protein kinase family. Casein kinase I subfamily.</text>
</comment>
<keyword evidence="3 11" id="KW-0723">Serine/threonine-protein kinase</keyword>
<keyword evidence="15" id="KW-1185">Reference proteome</keyword>
<dbReference type="EMBL" id="CP115612">
    <property type="protein sequence ID" value="WBW74412.1"/>
    <property type="molecule type" value="Genomic_DNA"/>
</dbReference>
<dbReference type="PROSITE" id="PS50011">
    <property type="entry name" value="PROTEIN_KINASE_DOM"/>
    <property type="match status" value="1"/>
</dbReference>
<dbReference type="GO" id="GO:0004674">
    <property type="term" value="F:protein serine/threonine kinase activity"/>
    <property type="evidence" value="ECO:0007669"/>
    <property type="project" value="UniProtKB-KW"/>
</dbReference>
<dbReference type="PROSITE" id="PS00108">
    <property type="entry name" value="PROTEIN_KINASE_ST"/>
    <property type="match status" value="1"/>
</dbReference>
<evidence type="ECO:0000256" key="2">
    <source>
        <dbReference type="ARBA" id="ARBA00012513"/>
    </source>
</evidence>
<dbReference type="Gene3D" id="1.10.510.10">
    <property type="entry name" value="Transferase(Phosphotransferase) domain 1"/>
    <property type="match status" value="1"/>
</dbReference>
<keyword evidence="6 14" id="KW-0418">Kinase</keyword>
<evidence type="ECO:0000256" key="3">
    <source>
        <dbReference type="ARBA" id="ARBA00022527"/>
    </source>
</evidence>
<organism evidence="14 15">
    <name type="scientific">Schizosaccharomyces osmophilus</name>
    <dbReference type="NCBI Taxonomy" id="2545709"/>
    <lineage>
        <taxon>Eukaryota</taxon>
        <taxon>Fungi</taxon>
        <taxon>Dikarya</taxon>
        <taxon>Ascomycota</taxon>
        <taxon>Taphrinomycotina</taxon>
        <taxon>Schizosaccharomycetes</taxon>
        <taxon>Schizosaccharomycetales</taxon>
        <taxon>Schizosaccharomycetaceae</taxon>
        <taxon>Schizosaccharomyces</taxon>
    </lineage>
</organism>
<evidence type="ECO:0000256" key="12">
    <source>
        <dbReference type="SAM" id="MobiDB-lite"/>
    </source>
</evidence>
<reference evidence="14 15" key="1">
    <citation type="journal article" date="2023" name="G3 (Bethesda)">
        <title>A high-quality reference genome for the fission yeast Schizosaccharomyces osmophilus.</title>
        <authorList>
            <person name="Jia G.S."/>
            <person name="Zhang W.C."/>
            <person name="Liang Y."/>
            <person name="Liu X.H."/>
            <person name="Rhind N."/>
            <person name="Pidoux A."/>
            <person name="Brysch-Herzberg M."/>
            <person name="Du L.L."/>
        </authorList>
    </citation>
    <scope>NUCLEOTIDE SEQUENCE [LARGE SCALE GENOMIC DNA]</scope>
    <source>
        <strain evidence="14 15">CBS 15793</strain>
    </source>
</reference>
<evidence type="ECO:0000313" key="15">
    <source>
        <dbReference type="Proteomes" id="UP001212411"/>
    </source>
</evidence>
<name>A0AAE9WFS5_9SCHI</name>
<comment type="catalytic activity">
    <reaction evidence="8">
        <text>L-threonyl-[protein] + ATP = O-phospho-L-threonyl-[protein] + ADP + H(+)</text>
        <dbReference type="Rhea" id="RHEA:46608"/>
        <dbReference type="Rhea" id="RHEA-COMP:11060"/>
        <dbReference type="Rhea" id="RHEA-COMP:11605"/>
        <dbReference type="ChEBI" id="CHEBI:15378"/>
        <dbReference type="ChEBI" id="CHEBI:30013"/>
        <dbReference type="ChEBI" id="CHEBI:30616"/>
        <dbReference type="ChEBI" id="CHEBI:61977"/>
        <dbReference type="ChEBI" id="CHEBI:456216"/>
        <dbReference type="EC" id="2.7.11.1"/>
    </reaction>
</comment>
<evidence type="ECO:0000256" key="9">
    <source>
        <dbReference type="ARBA" id="ARBA00048679"/>
    </source>
</evidence>
<feature type="domain" description="Protein kinase" evidence="13">
    <location>
        <begin position="11"/>
        <end position="279"/>
    </location>
</feature>
<dbReference type="InterPro" id="IPR050235">
    <property type="entry name" value="CK1_Ser-Thr_kinase"/>
</dbReference>
<evidence type="ECO:0000313" key="14">
    <source>
        <dbReference type="EMBL" id="WBW74412.1"/>
    </source>
</evidence>
<dbReference type="Pfam" id="PF00069">
    <property type="entry name" value="Pkinase"/>
    <property type="match status" value="1"/>
</dbReference>
<dbReference type="InterPro" id="IPR011009">
    <property type="entry name" value="Kinase-like_dom_sf"/>
</dbReference>
<dbReference type="GeneID" id="80876645"/>
<dbReference type="PROSITE" id="PS00107">
    <property type="entry name" value="PROTEIN_KINASE_ATP"/>
    <property type="match status" value="1"/>
</dbReference>
<feature type="region of interest" description="Disordered" evidence="12">
    <location>
        <begin position="297"/>
        <end position="363"/>
    </location>
</feature>
<evidence type="ECO:0000256" key="5">
    <source>
        <dbReference type="ARBA" id="ARBA00022741"/>
    </source>
</evidence>
<keyword evidence="7 10" id="KW-0067">ATP-binding</keyword>
<feature type="binding site" evidence="10">
    <location>
        <position position="40"/>
    </location>
    <ligand>
        <name>ATP</name>
        <dbReference type="ChEBI" id="CHEBI:30616"/>
    </ligand>
</feature>